<evidence type="ECO:0000313" key="8">
    <source>
        <dbReference type="Proteomes" id="UP000695022"/>
    </source>
</evidence>
<name>A0ABM1EN75_PRICU</name>
<reference evidence="9" key="1">
    <citation type="submission" date="2025-08" db="UniProtKB">
        <authorList>
            <consortium name="RefSeq"/>
        </authorList>
    </citation>
    <scope>IDENTIFICATION</scope>
</reference>
<evidence type="ECO:0000256" key="5">
    <source>
        <dbReference type="ARBA" id="ARBA00022857"/>
    </source>
</evidence>
<keyword evidence="7" id="KW-1133">Transmembrane helix</keyword>
<evidence type="ECO:0000256" key="7">
    <source>
        <dbReference type="SAM" id="Phobius"/>
    </source>
</evidence>
<feature type="transmembrane region" description="Helical" evidence="7">
    <location>
        <begin position="20"/>
        <end position="41"/>
    </location>
</feature>
<keyword evidence="6" id="KW-0520">NAD</keyword>
<dbReference type="Pfam" id="PF13450">
    <property type="entry name" value="NAD_binding_8"/>
    <property type="match status" value="1"/>
</dbReference>
<dbReference type="InterPro" id="IPR036188">
    <property type="entry name" value="FAD/NAD-bd_sf"/>
</dbReference>
<gene>
    <name evidence="9" type="primary">LOC106813916</name>
</gene>
<keyword evidence="8" id="KW-1185">Reference proteome</keyword>
<keyword evidence="2" id="KW-0285">Flavoprotein</keyword>
<keyword evidence="4" id="KW-0274">FAD</keyword>
<keyword evidence="7" id="KW-0812">Transmembrane</keyword>
<organism evidence="8 9">
    <name type="scientific">Priapulus caudatus</name>
    <name type="common">Priapulid worm</name>
    <dbReference type="NCBI Taxonomy" id="37621"/>
    <lineage>
        <taxon>Eukaryota</taxon>
        <taxon>Metazoa</taxon>
        <taxon>Ecdysozoa</taxon>
        <taxon>Scalidophora</taxon>
        <taxon>Priapulida</taxon>
        <taxon>Priapulimorpha</taxon>
        <taxon>Priapulimorphida</taxon>
        <taxon>Priapulidae</taxon>
        <taxon>Priapulus</taxon>
    </lineage>
</organism>
<keyword evidence="7" id="KW-0472">Membrane</keyword>
<dbReference type="InterPro" id="IPR052206">
    <property type="entry name" value="Retinol_saturase"/>
</dbReference>
<evidence type="ECO:0000256" key="2">
    <source>
        <dbReference type="ARBA" id="ARBA00022630"/>
    </source>
</evidence>
<proteinExistence type="inferred from homology"/>
<dbReference type="PANTHER" id="PTHR46091:SF2">
    <property type="entry name" value="AMINE OXIDASE DOMAIN-CONTAINING PROTEIN"/>
    <property type="match status" value="1"/>
</dbReference>
<dbReference type="PANTHER" id="PTHR46091">
    <property type="entry name" value="BLR7054 PROTEIN"/>
    <property type="match status" value="1"/>
</dbReference>
<keyword evidence="3" id="KW-0732">Signal</keyword>
<evidence type="ECO:0000256" key="3">
    <source>
        <dbReference type="ARBA" id="ARBA00022729"/>
    </source>
</evidence>
<dbReference type="Proteomes" id="UP000695022">
    <property type="component" value="Unplaced"/>
</dbReference>
<evidence type="ECO:0000313" key="9">
    <source>
        <dbReference type="RefSeq" id="XP_014673646.1"/>
    </source>
</evidence>
<dbReference type="GeneID" id="106813916"/>
<evidence type="ECO:0000256" key="1">
    <source>
        <dbReference type="ARBA" id="ARBA00005855"/>
    </source>
</evidence>
<sequence>MALFGKSAVFQAVYTFVDDNWPLLLALFLIVAWVGLIILLLNGDQPARNPIHRRTVRPPSPVVTDQSTRDKVLKLGFKPDRVPDRLDAIVIGSGIGGLTAGSLLARAGRRVLVLEQHDQAGGCCHVFQEKGYEFDVGIQQRLAEMRYVHGCRKV</sequence>
<comment type="similarity">
    <text evidence="1">Belongs to the carotenoid/retinoid oxidoreductase family. CrtISO subfamily.</text>
</comment>
<protein>
    <submittedName>
        <fullName evidence="9">All-trans-retinol 13,14-reductase-like</fullName>
    </submittedName>
</protein>
<evidence type="ECO:0000256" key="6">
    <source>
        <dbReference type="ARBA" id="ARBA00023027"/>
    </source>
</evidence>
<dbReference type="RefSeq" id="XP_014673646.1">
    <property type="nucleotide sequence ID" value="XM_014818160.1"/>
</dbReference>
<dbReference type="SUPFAM" id="SSF51905">
    <property type="entry name" value="FAD/NAD(P)-binding domain"/>
    <property type="match status" value="1"/>
</dbReference>
<evidence type="ECO:0000256" key="4">
    <source>
        <dbReference type="ARBA" id="ARBA00022827"/>
    </source>
</evidence>
<dbReference type="Gene3D" id="3.50.50.60">
    <property type="entry name" value="FAD/NAD(P)-binding domain"/>
    <property type="match status" value="1"/>
</dbReference>
<accession>A0ABM1EN75</accession>
<keyword evidence="5" id="KW-0521">NADP</keyword>